<sequence length="289" mass="33314">MLFEGLMRGEEVVISMVAEPEAFRVSEQLQPMTCPRLEVAEGNMVLGSVGRHQCKIMLDSASNCATISYSFAKQARLITGLEMRMPVEFEAWYGKVILSVILLPSVTIKLEDKVKLRTSLLVIPREVEEAWDYPNIVLDVHIFQLGKMLHVFRSGRSFLYIRDPDNLRRRIHRLPNRFNTFKVRRANDPRDKTFIVLLDTGTANFHLSDFCRQQFIPQSLINEPLYVHIYLVGRCPLETDQVKLLPSMKYDFVMGRNLLFKYNATVDYGNHFVTFQVGSYTAKVNLLTS</sequence>
<evidence type="ECO:0008006" key="3">
    <source>
        <dbReference type="Google" id="ProtNLM"/>
    </source>
</evidence>
<organism evidence="1 2">
    <name type="scientific">Portunus trituberculatus</name>
    <name type="common">Swimming crab</name>
    <name type="synonym">Neptunus trituberculatus</name>
    <dbReference type="NCBI Taxonomy" id="210409"/>
    <lineage>
        <taxon>Eukaryota</taxon>
        <taxon>Metazoa</taxon>
        <taxon>Ecdysozoa</taxon>
        <taxon>Arthropoda</taxon>
        <taxon>Crustacea</taxon>
        <taxon>Multicrustacea</taxon>
        <taxon>Malacostraca</taxon>
        <taxon>Eumalacostraca</taxon>
        <taxon>Eucarida</taxon>
        <taxon>Decapoda</taxon>
        <taxon>Pleocyemata</taxon>
        <taxon>Brachyura</taxon>
        <taxon>Eubrachyura</taxon>
        <taxon>Portunoidea</taxon>
        <taxon>Portunidae</taxon>
        <taxon>Portuninae</taxon>
        <taxon>Portunus</taxon>
    </lineage>
</organism>
<keyword evidence="2" id="KW-1185">Reference proteome</keyword>
<gene>
    <name evidence="1" type="ORF">E2C01_071360</name>
</gene>
<evidence type="ECO:0000313" key="1">
    <source>
        <dbReference type="EMBL" id="MPC76924.1"/>
    </source>
</evidence>
<name>A0A5B7I811_PORTR</name>
<accession>A0A5B7I811</accession>
<proteinExistence type="predicted"/>
<dbReference type="Proteomes" id="UP000324222">
    <property type="component" value="Unassembled WGS sequence"/>
</dbReference>
<protein>
    <recommendedName>
        <fullName evidence="3">Peptidase A2 domain-containing protein</fullName>
    </recommendedName>
</protein>
<dbReference type="AlphaFoldDB" id="A0A5B7I811"/>
<reference evidence="1 2" key="1">
    <citation type="submission" date="2019-05" db="EMBL/GenBank/DDBJ databases">
        <title>Another draft genome of Portunus trituberculatus and its Hox gene families provides insights of decapod evolution.</title>
        <authorList>
            <person name="Jeong J.-H."/>
            <person name="Song I."/>
            <person name="Kim S."/>
            <person name="Choi T."/>
            <person name="Kim D."/>
            <person name="Ryu S."/>
            <person name="Kim W."/>
        </authorList>
    </citation>
    <scope>NUCLEOTIDE SEQUENCE [LARGE SCALE GENOMIC DNA]</scope>
    <source>
        <tissue evidence="1">Muscle</tissue>
    </source>
</reference>
<dbReference type="EMBL" id="VSRR010044577">
    <property type="protein sequence ID" value="MPC76924.1"/>
    <property type="molecule type" value="Genomic_DNA"/>
</dbReference>
<evidence type="ECO:0000313" key="2">
    <source>
        <dbReference type="Proteomes" id="UP000324222"/>
    </source>
</evidence>
<comment type="caution">
    <text evidence="1">The sequence shown here is derived from an EMBL/GenBank/DDBJ whole genome shotgun (WGS) entry which is preliminary data.</text>
</comment>